<name>A0A6J4NHT3_9ACTN</name>
<organism evidence="2">
    <name type="scientific">uncultured Nocardioides sp</name>
    <dbReference type="NCBI Taxonomy" id="198441"/>
    <lineage>
        <taxon>Bacteria</taxon>
        <taxon>Bacillati</taxon>
        <taxon>Actinomycetota</taxon>
        <taxon>Actinomycetes</taxon>
        <taxon>Propionibacteriales</taxon>
        <taxon>Nocardioidaceae</taxon>
        <taxon>Nocardioides</taxon>
        <taxon>environmental samples</taxon>
    </lineage>
</organism>
<dbReference type="SUPFAM" id="SSF82171">
    <property type="entry name" value="DPP6 N-terminal domain-like"/>
    <property type="match status" value="1"/>
</dbReference>
<reference evidence="2" key="1">
    <citation type="submission" date="2020-02" db="EMBL/GenBank/DDBJ databases">
        <authorList>
            <person name="Meier V. D."/>
        </authorList>
    </citation>
    <scope>NUCLEOTIDE SEQUENCE</scope>
    <source>
        <strain evidence="2">AVDCRST_MAG32</strain>
    </source>
</reference>
<dbReference type="EMBL" id="CADCUM010000079">
    <property type="protein sequence ID" value="CAA9385467.1"/>
    <property type="molecule type" value="Genomic_DNA"/>
</dbReference>
<evidence type="ECO:0000313" key="2">
    <source>
        <dbReference type="EMBL" id="CAA9385467.1"/>
    </source>
</evidence>
<feature type="chain" id="PRO_5026763839" evidence="1">
    <location>
        <begin position="33"/>
        <end position="333"/>
    </location>
</feature>
<feature type="signal peptide" evidence="1">
    <location>
        <begin position="1"/>
        <end position="32"/>
    </location>
</feature>
<dbReference type="AlphaFoldDB" id="A0A6J4NHT3"/>
<keyword evidence="1" id="KW-0732">Signal</keyword>
<accession>A0A6J4NHT3</accession>
<sequence>MHAARRTTTVLATAALATTLLGGGLLATPAGAWSAAAPRVDLEPAALTRGPDIAVPHVEGDDLVVGERRTDLPGARARLLGASGDAHVVSTSRQDGRRGRVLRVGADGSLTTLVAESTDIDVQLSEDGSRLVTTSYESRRASTIGVLSATTGEQLASRAFAGYPAVLSAKGGRVLLSTERRGVFWWSTGSGRLRTVTLRTAGLANITHDLLTTYTDDPYQDGCTLLTRLSRPNRVIWRSCTDRVDAFSPDGTRIATVDILSDGIGPGRVTHREVDGTRLATYESTGWFGAFSWESPSTLLLDTYGRRKSAVVRCTLAACENATDPVRTEPLPG</sequence>
<evidence type="ECO:0000256" key="1">
    <source>
        <dbReference type="SAM" id="SignalP"/>
    </source>
</evidence>
<protein>
    <submittedName>
        <fullName evidence="2">Uncharacterized protein</fullName>
    </submittedName>
</protein>
<proteinExistence type="predicted"/>
<gene>
    <name evidence="2" type="ORF">AVDCRST_MAG32-1956</name>
</gene>